<keyword evidence="2" id="KW-0813">Transport</keyword>
<dbReference type="AlphaFoldDB" id="A0A0R1GN49"/>
<feature type="transmembrane region" description="Helical" evidence="7">
    <location>
        <begin position="20"/>
        <end position="42"/>
    </location>
</feature>
<keyword evidence="6 7" id="KW-0472">Membrane</keyword>
<evidence type="ECO:0000256" key="7">
    <source>
        <dbReference type="SAM" id="Phobius"/>
    </source>
</evidence>
<dbReference type="PRINTS" id="PR01036">
    <property type="entry name" value="TCRTETB"/>
</dbReference>
<feature type="transmembrane region" description="Helical" evidence="7">
    <location>
        <begin position="362"/>
        <end position="381"/>
    </location>
</feature>
<protein>
    <submittedName>
        <fullName evidence="9">Lincomycin-resistance protein</fullName>
    </submittedName>
</protein>
<dbReference type="Gene3D" id="1.20.1250.20">
    <property type="entry name" value="MFS general substrate transporter like domains"/>
    <property type="match status" value="1"/>
</dbReference>
<dbReference type="Gene3D" id="1.20.1720.10">
    <property type="entry name" value="Multidrug resistance protein D"/>
    <property type="match status" value="1"/>
</dbReference>
<feature type="transmembrane region" description="Helical" evidence="7">
    <location>
        <begin position="54"/>
        <end position="74"/>
    </location>
</feature>
<gene>
    <name evidence="9" type="ORF">FC07_GL001306</name>
</gene>
<dbReference type="GO" id="GO:0005886">
    <property type="term" value="C:plasma membrane"/>
    <property type="evidence" value="ECO:0007669"/>
    <property type="project" value="UniProtKB-SubCell"/>
</dbReference>
<dbReference type="Pfam" id="PF07690">
    <property type="entry name" value="MFS_1"/>
    <property type="match status" value="1"/>
</dbReference>
<dbReference type="InterPro" id="IPR011701">
    <property type="entry name" value="MFS"/>
</dbReference>
<feature type="transmembrane region" description="Helical" evidence="7">
    <location>
        <begin position="86"/>
        <end position="109"/>
    </location>
</feature>
<dbReference type="NCBIfam" id="TIGR00711">
    <property type="entry name" value="efflux_EmrB"/>
    <property type="match status" value="1"/>
</dbReference>
<dbReference type="PANTHER" id="PTHR42718">
    <property type="entry name" value="MAJOR FACILITATOR SUPERFAMILY MULTIDRUG TRANSPORTER MFSC"/>
    <property type="match status" value="1"/>
</dbReference>
<feature type="transmembrane region" description="Helical" evidence="7">
    <location>
        <begin position="206"/>
        <end position="226"/>
    </location>
</feature>
<dbReference type="InterPro" id="IPR020846">
    <property type="entry name" value="MFS_dom"/>
</dbReference>
<evidence type="ECO:0000256" key="4">
    <source>
        <dbReference type="ARBA" id="ARBA00022692"/>
    </source>
</evidence>
<feature type="transmembrane region" description="Helical" evidence="7">
    <location>
        <begin position="338"/>
        <end position="356"/>
    </location>
</feature>
<dbReference type="SUPFAM" id="SSF103473">
    <property type="entry name" value="MFS general substrate transporter"/>
    <property type="match status" value="1"/>
</dbReference>
<feature type="transmembrane region" description="Helical" evidence="7">
    <location>
        <begin position="402"/>
        <end position="423"/>
    </location>
</feature>
<evidence type="ECO:0000256" key="1">
    <source>
        <dbReference type="ARBA" id="ARBA00004651"/>
    </source>
</evidence>
<dbReference type="RefSeq" id="WP_057905468.1">
    <property type="nucleotide sequence ID" value="NZ_AZDA01000117.1"/>
</dbReference>
<dbReference type="EMBL" id="AZDA01000117">
    <property type="protein sequence ID" value="KRK33377.1"/>
    <property type="molecule type" value="Genomic_DNA"/>
</dbReference>
<dbReference type="OrthoDB" id="9816041at2"/>
<name>A0A0R1GN49_9LACO</name>
<evidence type="ECO:0000256" key="3">
    <source>
        <dbReference type="ARBA" id="ARBA00022475"/>
    </source>
</evidence>
<evidence type="ECO:0000256" key="6">
    <source>
        <dbReference type="ARBA" id="ARBA00023136"/>
    </source>
</evidence>
<dbReference type="GO" id="GO:0022857">
    <property type="term" value="F:transmembrane transporter activity"/>
    <property type="evidence" value="ECO:0007669"/>
    <property type="project" value="InterPro"/>
</dbReference>
<feature type="transmembrane region" description="Helical" evidence="7">
    <location>
        <begin position="429"/>
        <end position="452"/>
    </location>
</feature>
<comment type="caution">
    <text evidence="9">The sequence shown here is derived from an EMBL/GenBank/DDBJ whole genome shotgun (WGS) entry which is preliminary data.</text>
</comment>
<feature type="transmembrane region" description="Helical" evidence="7">
    <location>
        <begin position="273"/>
        <end position="294"/>
    </location>
</feature>
<sequence>MESTHALPTAKVKVTHPKLILLGLMLGSFVGMFSETALNIALPSFMQFFSISQSTVQWLVTGYMLVIGICMPLSSLLTRWVPTKSILLFALGGFMIGSLISASATHFTFVLIGRMIQGIGTGLILPLMFSIVMQIFPPHQLGTVMGLASLVIMLAPVLGPTVTGMVLSVASWRLIFWLFIPVLAVAFMLCAFVVENIFQQSHTPIDWYALLASTIGFSGIVVGSSLAASRGWLSMSVLGTLGIGLLALFIYAQRQLKATRPMLALQVFATRQFTIGTLLVMLDFGVILATMYLLPLYLRNGLKLPVALTGLVMLPGGAANAIVAALAGRIYDTHGAKWLTRGGFLLILLGVIVLLSTNTHTTLGRVILGHIIILTGAQCVSAPAQTYSLNSLDGAMSADGSAILNTLQQIVGALATAIATSLIAAQNQFIVGIHAGFCFIGLLAIIGFSLALKVQAPN</sequence>
<keyword evidence="5 7" id="KW-1133">Transmembrane helix</keyword>
<evidence type="ECO:0000313" key="9">
    <source>
        <dbReference type="EMBL" id="KRK33377.1"/>
    </source>
</evidence>
<feature type="transmembrane region" description="Helical" evidence="7">
    <location>
        <begin position="232"/>
        <end position="252"/>
    </location>
</feature>
<keyword evidence="10" id="KW-1185">Reference proteome</keyword>
<organism evidence="9 10">
    <name type="scientific">Loigolactobacillus bifermentans DSM 20003</name>
    <dbReference type="NCBI Taxonomy" id="1423726"/>
    <lineage>
        <taxon>Bacteria</taxon>
        <taxon>Bacillati</taxon>
        <taxon>Bacillota</taxon>
        <taxon>Bacilli</taxon>
        <taxon>Lactobacillales</taxon>
        <taxon>Lactobacillaceae</taxon>
        <taxon>Loigolactobacillus</taxon>
    </lineage>
</organism>
<accession>A0A0R1GN49</accession>
<evidence type="ECO:0000256" key="2">
    <source>
        <dbReference type="ARBA" id="ARBA00022448"/>
    </source>
</evidence>
<keyword evidence="3" id="KW-1003">Cell membrane</keyword>
<proteinExistence type="predicted"/>
<feature type="transmembrane region" description="Helical" evidence="7">
    <location>
        <begin position="143"/>
        <end position="162"/>
    </location>
</feature>
<dbReference type="PROSITE" id="PS50850">
    <property type="entry name" value="MFS"/>
    <property type="match status" value="1"/>
</dbReference>
<evidence type="ECO:0000313" key="10">
    <source>
        <dbReference type="Proteomes" id="UP000051461"/>
    </source>
</evidence>
<dbReference type="InterPro" id="IPR036259">
    <property type="entry name" value="MFS_trans_sf"/>
</dbReference>
<dbReference type="InterPro" id="IPR004638">
    <property type="entry name" value="EmrB-like"/>
</dbReference>
<reference evidence="9 10" key="1">
    <citation type="journal article" date="2015" name="Genome Announc.">
        <title>Expanding the biotechnology potential of lactobacilli through comparative genomics of 213 strains and associated genera.</title>
        <authorList>
            <person name="Sun Z."/>
            <person name="Harris H.M."/>
            <person name="McCann A."/>
            <person name="Guo C."/>
            <person name="Argimon S."/>
            <person name="Zhang W."/>
            <person name="Yang X."/>
            <person name="Jeffery I.B."/>
            <person name="Cooney J.C."/>
            <person name="Kagawa T.F."/>
            <person name="Liu W."/>
            <person name="Song Y."/>
            <person name="Salvetti E."/>
            <person name="Wrobel A."/>
            <person name="Rasinkangas P."/>
            <person name="Parkhill J."/>
            <person name="Rea M.C."/>
            <person name="O'Sullivan O."/>
            <person name="Ritari J."/>
            <person name="Douillard F.P."/>
            <person name="Paul Ross R."/>
            <person name="Yang R."/>
            <person name="Briner A.E."/>
            <person name="Felis G.E."/>
            <person name="de Vos W.M."/>
            <person name="Barrangou R."/>
            <person name="Klaenhammer T.R."/>
            <person name="Caufield P.W."/>
            <person name="Cui Y."/>
            <person name="Zhang H."/>
            <person name="O'Toole P.W."/>
        </authorList>
    </citation>
    <scope>NUCLEOTIDE SEQUENCE [LARGE SCALE GENOMIC DNA]</scope>
    <source>
        <strain evidence="9 10">DSM 20003</strain>
    </source>
</reference>
<evidence type="ECO:0000259" key="8">
    <source>
        <dbReference type="PROSITE" id="PS50850"/>
    </source>
</evidence>
<feature type="transmembrane region" description="Helical" evidence="7">
    <location>
        <begin position="306"/>
        <end position="326"/>
    </location>
</feature>
<dbReference type="Proteomes" id="UP000051461">
    <property type="component" value="Unassembled WGS sequence"/>
</dbReference>
<evidence type="ECO:0000256" key="5">
    <source>
        <dbReference type="ARBA" id="ARBA00022989"/>
    </source>
</evidence>
<dbReference type="PANTHER" id="PTHR42718:SF43">
    <property type="entry name" value="LINCOMYCIN RESISTANCE PROTEIN LMRB"/>
    <property type="match status" value="1"/>
</dbReference>
<feature type="domain" description="Major facilitator superfamily (MFS) profile" evidence="8">
    <location>
        <begin position="20"/>
        <end position="458"/>
    </location>
</feature>
<comment type="subcellular location">
    <subcellularLocation>
        <location evidence="1">Cell membrane</location>
        <topology evidence="1">Multi-pass membrane protein</topology>
    </subcellularLocation>
</comment>
<feature type="transmembrane region" description="Helical" evidence="7">
    <location>
        <begin position="115"/>
        <end position="136"/>
    </location>
</feature>
<dbReference type="PATRIC" id="fig|1423726.3.peg.1352"/>
<keyword evidence="4 7" id="KW-0812">Transmembrane</keyword>
<feature type="transmembrane region" description="Helical" evidence="7">
    <location>
        <begin position="174"/>
        <end position="194"/>
    </location>
</feature>